<protein>
    <recommendedName>
        <fullName evidence="5">Endoplasmic reticulum transmembrane protein</fullName>
    </recommendedName>
</protein>
<name>A0AAV0UXK6_HYABA</name>
<comment type="subcellular location">
    <subcellularLocation>
        <location evidence="5">Endoplasmic reticulum membrane</location>
        <topology evidence="5">Multi-pass membrane protein</topology>
    </subcellularLocation>
    <subcellularLocation>
        <location evidence="1">Membrane</location>
        <topology evidence="1">Multi-pass membrane protein</topology>
    </subcellularLocation>
</comment>
<dbReference type="Pfam" id="PF05529">
    <property type="entry name" value="Bap31"/>
    <property type="match status" value="1"/>
</dbReference>
<gene>
    <name evidence="8" type="ORF">HBR001_LOCUS8120</name>
</gene>
<keyword evidence="2 5" id="KW-0812">Transmembrane</keyword>
<keyword evidence="5" id="KW-0813">Transport</keyword>
<evidence type="ECO:0000256" key="6">
    <source>
        <dbReference type="SAM" id="Coils"/>
    </source>
</evidence>
<dbReference type="PANTHER" id="PTHR12701">
    <property type="entry name" value="BCR-ASSOCIATED PROTEIN, BAP"/>
    <property type="match status" value="1"/>
</dbReference>
<keyword evidence="6" id="KW-0175">Coiled coil</keyword>
<proteinExistence type="inferred from homology"/>
<sequence length="279" mass="30885">MLLNTALFYMMLTEAAICLVLSLPVGQWLSHAAVSFLMRAIGRRDSLANTVATVVLALVSLLFLSDVSTVYKHHSSDEVLGDGLRVRLLTAQRDMYITGFCLFLFLLLRLVYIALATNLRLEKSLEAMTKQAEGAASGYTSLLEENECLTKQTHKLHALLDDGSGNDDAKGSKVDVLARLVQENADLEEQVRAAADKRTKAENEVAAVTKQAEGQSAAFMTLLEEKQTLDKQLETAASQRSQLERQREEIATLTAERDALKSQIHDYDFMFAEAKKKAE</sequence>
<dbReference type="Proteomes" id="UP001162031">
    <property type="component" value="Unassembled WGS sequence"/>
</dbReference>
<dbReference type="PANTHER" id="PTHR12701:SF20">
    <property type="entry name" value="ENDOPLASMIC RETICULUM TRANSMEMBRANE PROTEIN"/>
    <property type="match status" value="1"/>
</dbReference>
<feature type="transmembrane region" description="Helical" evidence="5">
    <location>
        <begin position="6"/>
        <end position="26"/>
    </location>
</feature>
<comment type="caution">
    <text evidence="8">The sequence shown here is derived from an EMBL/GenBank/DDBJ whole genome shotgun (WGS) entry which is preliminary data.</text>
</comment>
<dbReference type="InterPro" id="IPR040463">
    <property type="entry name" value="BAP29/BAP31_N"/>
</dbReference>
<dbReference type="GO" id="GO:0070973">
    <property type="term" value="P:protein localization to endoplasmic reticulum exit site"/>
    <property type="evidence" value="ECO:0007669"/>
    <property type="project" value="UniProtKB-UniRule"/>
</dbReference>
<organism evidence="8 9">
    <name type="scientific">Hyaloperonospora brassicae</name>
    <name type="common">Brassica downy mildew</name>
    <name type="synonym">Peronospora brassicae</name>
    <dbReference type="NCBI Taxonomy" id="162125"/>
    <lineage>
        <taxon>Eukaryota</taxon>
        <taxon>Sar</taxon>
        <taxon>Stramenopiles</taxon>
        <taxon>Oomycota</taxon>
        <taxon>Peronosporomycetes</taxon>
        <taxon>Peronosporales</taxon>
        <taxon>Peronosporaceae</taxon>
        <taxon>Hyaloperonospora</taxon>
    </lineage>
</organism>
<evidence type="ECO:0000256" key="4">
    <source>
        <dbReference type="ARBA" id="ARBA00023136"/>
    </source>
</evidence>
<comment type="function">
    <text evidence="5">May play a role in anterograde transport of membrane proteins from the endoplasmic reticulum to the Golgi.</text>
</comment>
<dbReference type="GO" id="GO:0006886">
    <property type="term" value="P:intracellular protein transport"/>
    <property type="evidence" value="ECO:0007669"/>
    <property type="project" value="UniProtKB-UniRule"/>
</dbReference>
<feature type="domain" description="BAP29/BAP31 transmembrane" evidence="7">
    <location>
        <begin position="5"/>
        <end position="127"/>
    </location>
</feature>
<evidence type="ECO:0000256" key="1">
    <source>
        <dbReference type="ARBA" id="ARBA00004141"/>
    </source>
</evidence>
<evidence type="ECO:0000259" key="7">
    <source>
        <dbReference type="Pfam" id="PF05529"/>
    </source>
</evidence>
<feature type="transmembrane region" description="Helical" evidence="5">
    <location>
        <begin position="47"/>
        <end position="65"/>
    </location>
</feature>
<dbReference type="GO" id="GO:0005789">
    <property type="term" value="C:endoplasmic reticulum membrane"/>
    <property type="evidence" value="ECO:0007669"/>
    <property type="project" value="UniProtKB-SubCell"/>
</dbReference>
<dbReference type="EMBL" id="CANTFL010001445">
    <property type="protein sequence ID" value="CAI5740340.1"/>
    <property type="molecule type" value="Genomic_DNA"/>
</dbReference>
<evidence type="ECO:0000256" key="5">
    <source>
        <dbReference type="RuleBase" id="RU367026"/>
    </source>
</evidence>
<keyword evidence="9" id="KW-1185">Reference proteome</keyword>
<comment type="similarity">
    <text evidence="5">Belongs to the BCAP29/BCAP31 family.</text>
</comment>
<keyword evidence="5" id="KW-0256">Endoplasmic reticulum</keyword>
<dbReference type="InterPro" id="IPR008417">
    <property type="entry name" value="BAP29/BAP31"/>
</dbReference>
<accession>A0AAV0UXK6</accession>
<reference evidence="8" key="1">
    <citation type="submission" date="2022-12" db="EMBL/GenBank/DDBJ databases">
        <authorList>
            <person name="Webb A."/>
        </authorList>
    </citation>
    <scope>NUCLEOTIDE SEQUENCE</scope>
    <source>
        <strain evidence="8">Hp1</strain>
    </source>
</reference>
<dbReference type="GO" id="GO:0006888">
    <property type="term" value="P:endoplasmic reticulum to Golgi vesicle-mediated transport"/>
    <property type="evidence" value="ECO:0007669"/>
    <property type="project" value="UniProtKB-UniRule"/>
</dbReference>
<keyword evidence="5" id="KW-0931">ER-Golgi transport</keyword>
<keyword evidence="5" id="KW-0653">Protein transport</keyword>
<evidence type="ECO:0000256" key="2">
    <source>
        <dbReference type="ARBA" id="ARBA00022692"/>
    </source>
</evidence>
<evidence type="ECO:0000313" key="8">
    <source>
        <dbReference type="EMBL" id="CAI5740340.1"/>
    </source>
</evidence>
<evidence type="ECO:0000313" key="9">
    <source>
        <dbReference type="Proteomes" id="UP001162031"/>
    </source>
</evidence>
<feature type="transmembrane region" description="Helical" evidence="5">
    <location>
        <begin position="95"/>
        <end position="115"/>
    </location>
</feature>
<dbReference type="AlphaFoldDB" id="A0AAV0UXK6"/>
<evidence type="ECO:0000256" key="3">
    <source>
        <dbReference type="ARBA" id="ARBA00022989"/>
    </source>
</evidence>
<keyword evidence="3 5" id="KW-1133">Transmembrane helix</keyword>
<feature type="coiled-coil region" evidence="6">
    <location>
        <begin position="177"/>
        <end position="263"/>
    </location>
</feature>
<keyword evidence="4 5" id="KW-0472">Membrane</keyword>